<keyword evidence="2" id="KW-1185">Reference proteome</keyword>
<reference evidence="2" key="1">
    <citation type="journal article" date="2023" name="Nat. Plants">
        <title>Single-cell RNA sequencing provides a high-resolution roadmap for understanding the multicellular compartmentation of specialized metabolism.</title>
        <authorList>
            <person name="Sun S."/>
            <person name="Shen X."/>
            <person name="Li Y."/>
            <person name="Li Y."/>
            <person name="Wang S."/>
            <person name="Li R."/>
            <person name="Zhang H."/>
            <person name="Shen G."/>
            <person name="Guo B."/>
            <person name="Wei J."/>
            <person name="Xu J."/>
            <person name="St-Pierre B."/>
            <person name="Chen S."/>
            <person name="Sun C."/>
        </authorList>
    </citation>
    <scope>NUCLEOTIDE SEQUENCE [LARGE SCALE GENOMIC DNA]</scope>
</reference>
<comment type="caution">
    <text evidence="1">The sequence shown here is derived from an EMBL/GenBank/DDBJ whole genome shotgun (WGS) entry which is preliminary data.</text>
</comment>
<proteinExistence type="predicted"/>
<name>A0ACC0ADL2_CATRO</name>
<accession>A0ACC0ADL2</accession>
<organism evidence="1 2">
    <name type="scientific">Catharanthus roseus</name>
    <name type="common">Madagascar periwinkle</name>
    <name type="synonym">Vinca rosea</name>
    <dbReference type="NCBI Taxonomy" id="4058"/>
    <lineage>
        <taxon>Eukaryota</taxon>
        <taxon>Viridiplantae</taxon>
        <taxon>Streptophyta</taxon>
        <taxon>Embryophyta</taxon>
        <taxon>Tracheophyta</taxon>
        <taxon>Spermatophyta</taxon>
        <taxon>Magnoliopsida</taxon>
        <taxon>eudicotyledons</taxon>
        <taxon>Gunneridae</taxon>
        <taxon>Pentapetalae</taxon>
        <taxon>asterids</taxon>
        <taxon>lamiids</taxon>
        <taxon>Gentianales</taxon>
        <taxon>Apocynaceae</taxon>
        <taxon>Rauvolfioideae</taxon>
        <taxon>Vinceae</taxon>
        <taxon>Catharanthinae</taxon>
        <taxon>Catharanthus</taxon>
    </lineage>
</organism>
<protein>
    <submittedName>
        <fullName evidence="1">Uncharacterized protein</fullName>
    </submittedName>
</protein>
<dbReference type="EMBL" id="CM044706">
    <property type="protein sequence ID" value="KAI5658960.1"/>
    <property type="molecule type" value="Genomic_DNA"/>
</dbReference>
<sequence>MDQIVTNSQNPGICHRFLSSILPSCCPIGKALDIYSRFYDLISNNARFLAAENRLLRFWRDLVDHGIFILRRIHDSAIEVFVAQATKPVTLGSSIETVPDSSQRGNRNLRMNDQIMQLALHQDPSAEKDYQLRIIDENQAEGGDREIPQDVNCSPSSIVEEKGIEVQKERRAPKKMVSINENVEIFSTSKKNKRIMSKKWSFAIESQSEESKPLRSILKVGSKLTDVNNE</sequence>
<dbReference type="Proteomes" id="UP001060085">
    <property type="component" value="Linkage Group LG06"/>
</dbReference>
<gene>
    <name evidence="1" type="ORF">M9H77_27753</name>
</gene>
<evidence type="ECO:0000313" key="1">
    <source>
        <dbReference type="EMBL" id="KAI5658960.1"/>
    </source>
</evidence>
<evidence type="ECO:0000313" key="2">
    <source>
        <dbReference type="Proteomes" id="UP001060085"/>
    </source>
</evidence>